<name>A0A1G7YWW0_9ACTN</name>
<dbReference type="AlphaFoldDB" id="A0A1G7YWW0"/>
<evidence type="ECO:0000313" key="2">
    <source>
        <dbReference type="Proteomes" id="UP000198923"/>
    </source>
</evidence>
<dbReference type="STRING" id="504805.SAMN05421505_11092"/>
<organism evidence="1 2">
    <name type="scientific">Sinosporangium album</name>
    <dbReference type="NCBI Taxonomy" id="504805"/>
    <lineage>
        <taxon>Bacteria</taxon>
        <taxon>Bacillati</taxon>
        <taxon>Actinomycetota</taxon>
        <taxon>Actinomycetes</taxon>
        <taxon>Streptosporangiales</taxon>
        <taxon>Streptosporangiaceae</taxon>
        <taxon>Sinosporangium</taxon>
    </lineage>
</organism>
<protein>
    <recommendedName>
        <fullName evidence="3">Excreted virulence factor EspC, type VII ESX diderm</fullName>
    </recommendedName>
</protein>
<evidence type="ECO:0000313" key="1">
    <source>
        <dbReference type="EMBL" id="SDH00835.1"/>
    </source>
</evidence>
<dbReference type="RefSeq" id="WP_093170643.1">
    <property type="nucleotide sequence ID" value="NZ_FNCN01000010.1"/>
</dbReference>
<reference evidence="1 2" key="1">
    <citation type="submission" date="2016-10" db="EMBL/GenBank/DDBJ databases">
        <authorList>
            <person name="de Groot N.N."/>
        </authorList>
    </citation>
    <scope>NUCLEOTIDE SEQUENCE [LARGE SCALE GENOMIC DNA]</scope>
    <source>
        <strain evidence="1 2">CPCC 201354</strain>
    </source>
</reference>
<dbReference type="Proteomes" id="UP000198923">
    <property type="component" value="Unassembled WGS sequence"/>
</dbReference>
<accession>A0A1G7YWW0</accession>
<sequence length="108" mass="11447">MANKPDLRVAKPIATGLAQLEAAGTGLANRWPAIRDRIRALSAAEPWGDGAEATSFLTNYLANGGPDGLLHETDRLVKQVGDLAPRMRTTIANTLNADAANEASLRKI</sequence>
<proteinExistence type="predicted"/>
<evidence type="ECO:0008006" key="3">
    <source>
        <dbReference type="Google" id="ProtNLM"/>
    </source>
</evidence>
<dbReference type="EMBL" id="FNCN01000010">
    <property type="protein sequence ID" value="SDH00835.1"/>
    <property type="molecule type" value="Genomic_DNA"/>
</dbReference>
<gene>
    <name evidence="1" type="ORF">SAMN05421505_11092</name>
</gene>
<dbReference type="OrthoDB" id="3535012at2"/>
<keyword evidence="2" id="KW-1185">Reference proteome</keyword>